<dbReference type="OrthoDB" id="6515318at2759"/>
<accession>A0A4Y2KHL6</accession>
<evidence type="ECO:0000259" key="1">
    <source>
        <dbReference type="PROSITE" id="PS50878"/>
    </source>
</evidence>
<dbReference type="AlphaFoldDB" id="A0A4Y2KHL6"/>
<sequence>MSVLLENEKEPWQYNAGVPQGSCAGPILWLLIANETLNKFGVETEVKVQAFADNFFVLIGSTASYHFSQIGTSALAKLEKWAEDFSLSFSYEKSKFTMLKQRKNITHIPTIKLLSKRIQYSKELKYLGLTIDPNFSWMPHLNKLNEKITKLQQKIYRISRVTWGLQPEVIKEIYLRVNEKIIFYGKEIWFNENVAMREKLFQIQRSGLLTKQLDLLSKTHKTVSTFALNLLTDCPPIDIKIKEENEIWQQQEIKNL</sequence>
<dbReference type="PROSITE" id="PS50878">
    <property type="entry name" value="RT_POL"/>
    <property type="match status" value="1"/>
</dbReference>
<dbReference type="InterPro" id="IPR000477">
    <property type="entry name" value="RT_dom"/>
</dbReference>
<dbReference type="EMBL" id="BGPR01004597">
    <property type="protein sequence ID" value="GBN01236.1"/>
    <property type="molecule type" value="Genomic_DNA"/>
</dbReference>
<organism evidence="2 3">
    <name type="scientific">Araneus ventricosus</name>
    <name type="common">Orbweaver spider</name>
    <name type="synonym">Epeira ventricosa</name>
    <dbReference type="NCBI Taxonomy" id="182803"/>
    <lineage>
        <taxon>Eukaryota</taxon>
        <taxon>Metazoa</taxon>
        <taxon>Ecdysozoa</taxon>
        <taxon>Arthropoda</taxon>
        <taxon>Chelicerata</taxon>
        <taxon>Arachnida</taxon>
        <taxon>Araneae</taxon>
        <taxon>Araneomorphae</taxon>
        <taxon>Entelegynae</taxon>
        <taxon>Araneoidea</taxon>
        <taxon>Araneidae</taxon>
        <taxon>Araneus</taxon>
    </lineage>
</organism>
<keyword evidence="3" id="KW-1185">Reference proteome</keyword>
<evidence type="ECO:0000313" key="2">
    <source>
        <dbReference type="EMBL" id="GBN01236.1"/>
    </source>
</evidence>
<dbReference type="Pfam" id="PF00078">
    <property type="entry name" value="RVT_1"/>
    <property type="match status" value="1"/>
</dbReference>
<name>A0A4Y2KHL6_ARAVE</name>
<reference evidence="2 3" key="1">
    <citation type="journal article" date="2019" name="Sci. Rep.">
        <title>Orb-weaving spider Araneus ventricosus genome elucidates the spidroin gene catalogue.</title>
        <authorList>
            <person name="Kono N."/>
            <person name="Nakamura H."/>
            <person name="Ohtoshi R."/>
            <person name="Moran D.A.P."/>
            <person name="Shinohara A."/>
            <person name="Yoshida Y."/>
            <person name="Fujiwara M."/>
            <person name="Mori M."/>
            <person name="Tomita M."/>
            <person name="Arakawa K."/>
        </authorList>
    </citation>
    <scope>NUCLEOTIDE SEQUENCE [LARGE SCALE GENOMIC DNA]</scope>
</reference>
<dbReference type="Proteomes" id="UP000499080">
    <property type="component" value="Unassembled WGS sequence"/>
</dbReference>
<feature type="domain" description="Reverse transcriptase" evidence="1">
    <location>
        <begin position="1"/>
        <end position="131"/>
    </location>
</feature>
<dbReference type="PANTHER" id="PTHR33332">
    <property type="entry name" value="REVERSE TRANSCRIPTASE DOMAIN-CONTAINING PROTEIN"/>
    <property type="match status" value="1"/>
</dbReference>
<gene>
    <name evidence="2" type="primary">R1A1-elementORF2_202</name>
    <name evidence="2" type="ORF">AVEN_86105_1</name>
</gene>
<comment type="caution">
    <text evidence="2">The sequence shown here is derived from an EMBL/GenBank/DDBJ whole genome shotgun (WGS) entry which is preliminary data.</text>
</comment>
<evidence type="ECO:0000313" key="3">
    <source>
        <dbReference type="Proteomes" id="UP000499080"/>
    </source>
</evidence>
<proteinExistence type="predicted"/>
<protein>
    <recommendedName>
        <fullName evidence="1">Reverse transcriptase domain-containing protein</fullName>
    </recommendedName>
</protein>